<feature type="compositionally biased region" description="Basic and acidic residues" evidence="1">
    <location>
        <begin position="1"/>
        <end position="10"/>
    </location>
</feature>
<protein>
    <recommendedName>
        <fullName evidence="4">Prolactin receptor</fullName>
    </recommendedName>
</protein>
<evidence type="ECO:0008006" key="4">
    <source>
        <dbReference type="Google" id="ProtNLM"/>
    </source>
</evidence>
<gene>
    <name evidence="2" type="ORF">U0070_027007</name>
</gene>
<evidence type="ECO:0000313" key="2">
    <source>
        <dbReference type="EMBL" id="KAK7814349.1"/>
    </source>
</evidence>
<evidence type="ECO:0000256" key="1">
    <source>
        <dbReference type="SAM" id="MobiDB-lite"/>
    </source>
</evidence>
<keyword evidence="3" id="KW-1185">Reference proteome</keyword>
<dbReference type="AlphaFoldDB" id="A0AAW0IJ75"/>
<organism evidence="2 3">
    <name type="scientific">Myodes glareolus</name>
    <name type="common">Bank vole</name>
    <name type="synonym">Clethrionomys glareolus</name>
    <dbReference type="NCBI Taxonomy" id="447135"/>
    <lineage>
        <taxon>Eukaryota</taxon>
        <taxon>Metazoa</taxon>
        <taxon>Chordata</taxon>
        <taxon>Craniata</taxon>
        <taxon>Vertebrata</taxon>
        <taxon>Euteleostomi</taxon>
        <taxon>Mammalia</taxon>
        <taxon>Eutheria</taxon>
        <taxon>Euarchontoglires</taxon>
        <taxon>Glires</taxon>
        <taxon>Rodentia</taxon>
        <taxon>Myomorpha</taxon>
        <taxon>Muroidea</taxon>
        <taxon>Cricetidae</taxon>
        <taxon>Arvicolinae</taxon>
        <taxon>Myodes</taxon>
    </lineage>
</organism>
<feature type="region of interest" description="Disordered" evidence="1">
    <location>
        <begin position="1"/>
        <end position="23"/>
    </location>
</feature>
<comment type="caution">
    <text evidence="2">The sequence shown here is derived from an EMBL/GenBank/DDBJ whole genome shotgun (WGS) entry which is preliminary data.</text>
</comment>
<proteinExistence type="predicted"/>
<name>A0AAW0IJ75_MYOGA</name>
<dbReference type="Proteomes" id="UP001488838">
    <property type="component" value="Unassembled WGS sequence"/>
</dbReference>
<accession>A0AAW0IJ75</accession>
<dbReference type="EMBL" id="JBBHLL010000124">
    <property type="protein sequence ID" value="KAK7814349.1"/>
    <property type="molecule type" value="Genomic_DNA"/>
</dbReference>
<sequence length="155" mass="17092">MRTVEQKQDDCEGPTTSTQDWLPNPDCGYHRCITKGGSSLRKGEPLLLVEENGRLKGNCVNEKPPPVSEVSEKEPPTLHTMCFNGTGETSHLCEHPLMSAIMEGSHKEKLEPPAKAGWENWFCGPFRCLGLGRDLETVKQDHPADLAQVLDAPSL</sequence>
<reference evidence="2 3" key="1">
    <citation type="journal article" date="2023" name="bioRxiv">
        <title>Conserved and derived expression patterns and positive selection on dental genes reveal complex evolutionary context of ever-growing rodent molars.</title>
        <authorList>
            <person name="Calamari Z.T."/>
            <person name="Song A."/>
            <person name="Cohen E."/>
            <person name="Akter M."/>
            <person name="Roy R.D."/>
            <person name="Hallikas O."/>
            <person name="Christensen M.M."/>
            <person name="Li P."/>
            <person name="Marangoni P."/>
            <person name="Jernvall J."/>
            <person name="Klein O.D."/>
        </authorList>
    </citation>
    <scope>NUCLEOTIDE SEQUENCE [LARGE SCALE GENOMIC DNA]</scope>
    <source>
        <strain evidence="2">V071</strain>
    </source>
</reference>
<evidence type="ECO:0000313" key="3">
    <source>
        <dbReference type="Proteomes" id="UP001488838"/>
    </source>
</evidence>